<gene>
    <name evidence="1" type="ORF">FQA47_007870</name>
</gene>
<reference evidence="1" key="1">
    <citation type="journal article" name="BMC Genomics">
        <title>Long-read sequencing and de novo genome assembly of marine medaka (Oryzias melastigma).</title>
        <authorList>
            <person name="Liang P."/>
            <person name="Saqib H.S.A."/>
            <person name="Ni X."/>
            <person name="Shen Y."/>
        </authorList>
    </citation>
    <scope>NUCLEOTIDE SEQUENCE</scope>
    <source>
        <strain evidence="1">Bigg-433</strain>
    </source>
</reference>
<name>A0A834CEM2_ORYME</name>
<sequence>MQHRGAGINGVQSHGKYLDSVAFAEPFMNIHPETRMAVVSSDARHHSTSSSLRCELQVSPLCLLKVQQKHGSEWPQRSAAETNAFCCCSSSSWTSWKTSAEQVGRLHSTRGGVKFEEKVFLEKLLTGPQSPTVVAPPTCCYDPPLQGFESLQTAAAQLHLHVSIRASLQLSVGVRAAGFLAAPFPTSDSTVTRPGLIQEL</sequence>
<evidence type="ECO:0000313" key="1">
    <source>
        <dbReference type="EMBL" id="KAF6728155.1"/>
    </source>
</evidence>
<dbReference type="Proteomes" id="UP000646548">
    <property type="component" value="Unassembled WGS sequence"/>
</dbReference>
<organism evidence="1 2">
    <name type="scientific">Oryzias melastigma</name>
    <name type="common">Marine medaka</name>
    <dbReference type="NCBI Taxonomy" id="30732"/>
    <lineage>
        <taxon>Eukaryota</taxon>
        <taxon>Metazoa</taxon>
        <taxon>Chordata</taxon>
        <taxon>Craniata</taxon>
        <taxon>Vertebrata</taxon>
        <taxon>Euteleostomi</taxon>
        <taxon>Actinopterygii</taxon>
        <taxon>Neopterygii</taxon>
        <taxon>Teleostei</taxon>
        <taxon>Neoteleostei</taxon>
        <taxon>Acanthomorphata</taxon>
        <taxon>Ovalentaria</taxon>
        <taxon>Atherinomorphae</taxon>
        <taxon>Beloniformes</taxon>
        <taxon>Adrianichthyidae</taxon>
        <taxon>Oryziinae</taxon>
        <taxon>Oryzias</taxon>
    </lineage>
</organism>
<dbReference type="AlphaFoldDB" id="A0A834CEM2"/>
<accession>A0A834CEM2</accession>
<evidence type="ECO:0000313" key="2">
    <source>
        <dbReference type="Proteomes" id="UP000646548"/>
    </source>
</evidence>
<dbReference type="EMBL" id="WKFB01000291">
    <property type="protein sequence ID" value="KAF6728155.1"/>
    <property type="molecule type" value="Genomic_DNA"/>
</dbReference>
<comment type="caution">
    <text evidence="1">The sequence shown here is derived from an EMBL/GenBank/DDBJ whole genome shotgun (WGS) entry which is preliminary data.</text>
</comment>
<proteinExistence type="predicted"/>
<protein>
    <submittedName>
        <fullName evidence="1">Uncharacterized protein</fullName>
    </submittedName>
</protein>